<dbReference type="SMART" id="SM00666">
    <property type="entry name" value="PB1"/>
    <property type="match status" value="1"/>
</dbReference>
<organism evidence="8 9">
    <name type="scientific">Penstemon smallii</name>
    <dbReference type="NCBI Taxonomy" id="265156"/>
    <lineage>
        <taxon>Eukaryota</taxon>
        <taxon>Viridiplantae</taxon>
        <taxon>Streptophyta</taxon>
        <taxon>Embryophyta</taxon>
        <taxon>Tracheophyta</taxon>
        <taxon>Spermatophyta</taxon>
        <taxon>Magnoliopsida</taxon>
        <taxon>eudicotyledons</taxon>
        <taxon>Gunneridae</taxon>
        <taxon>Pentapetalae</taxon>
        <taxon>asterids</taxon>
        <taxon>lamiids</taxon>
        <taxon>Lamiales</taxon>
        <taxon>Plantaginaceae</taxon>
        <taxon>Cheloneae</taxon>
        <taxon>Penstemon</taxon>
    </lineage>
</organism>
<accession>A0ABD3TDL8</accession>
<dbReference type="InterPro" id="IPR000270">
    <property type="entry name" value="PB1_dom"/>
</dbReference>
<keyword evidence="9" id="KW-1185">Reference proteome</keyword>
<dbReference type="PROSITE" id="PS51519">
    <property type="entry name" value="RWP_RK"/>
    <property type="match status" value="1"/>
</dbReference>
<dbReference type="Gene3D" id="3.10.20.90">
    <property type="entry name" value="Phosphatidylinositol 3-kinase Catalytic Subunit, Chain A, domain 1"/>
    <property type="match status" value="1"/>
</dbReference>
<dbReference type="InterPro" id="IPR003035">
    <property type="entry name" value="RWP-RK_dom"/>
</dbReference>
<keyword evidence="1" id="KW-0805">Transcription regulation</keyword>
<evidence type="ECO:0000256" key="5">
    <source>
        <dbReference type="SAM" id="MobiDB-lite"/>
    </source>
</evidence>
<evidence type="ECO:0000256" key="2">
    <source>
        <dbReference type="ARBA" id="ARBA00023125"/>
    </source>
</evidence>
<evidence type="ECO:0000256" key="4">
    <source>
        <dbReference type="ARBA" id="ARBA00023242"/>
    </source>
</evidence>
<evidence type="ECO:0000259" key="7">
    <source>
        <dbReference type="PROSITE" id="PS51745"/>
    </source>
</evidence>
<dbReference type="PROSITE" id="PS51745">
    <property type="entry name" value="PB1"/>
    <property type="match status" value="1"/>
</dbReference>
<dbReference type="PANTHER" id="PTHR32002">
    <property type="entry name" value="PROTEIN NLP8"/>
    <property type="match status" value="1"/>
</dbReference>
<dbReference type="Pfam" id="PF02042">
    <property type="entry name" value="RWP-RK"/>
    <property type="match status" value="1"/>
</dbReference>
<dbReference type="SUPFAM" id="SSF54277">
    <property type="entry name" value="CAD &amp; PB1 domains"/>
    <property type="match status" value="1"/>
</dbReference>
<gene>
    <name evidence="8" type="ORF">ACJIZ3_009820</name>
</gene>
<dbReference type="InterPro" id="IPR055081">
    <property type="entry name" value="NLP1-9_GAF"/>
</dbReference>
<dbReference type="EMBL" id="JBJXBP010000004">
    <property type="protein sequence ID" value="KAL3835084.1"/>
    <property type="molecule type" value="Genomic_DNA"/>
</dbReference>
<keyword evidence="3" id="KW-0804">Transcription</keyword>
<evidence type="ECO:0000313" key="8">
    <source>
        <dbReference type="EMBL" id="KAL3835084.1"/>
    </source>
</evidence>
<evidence type="ECO:0000256" key="1">
    <source>
        <dbReference type="ARBA" id="ARBA00023015"/>
    </source>
</evidence>
<evidence type="ECO:0000256" key="3">
    <source>
        <dbReference type="ARBA" id="ARBA00023163"/>
    </source>
</evidence>
<feature type="compositionally biased region" description="Polar residues" evidence="5">
    <location>
        <begin position="722"/>
        <end position="731"/>
    </location>
</feature>
<feature type="region of interest" description="Disordered" evidence="5">
    <location>
        <begin position="714"/>
        <end position="754"/>
    </location>
</feature>
<dbReference type="InterPro" id="IPR045012">
    <property type="entry name" value="NLP"/>
</dbReference>
<feature type="domain" description="PB1" evidence="7">
    <location>
        <begin position="764"/>
        <end position="846"/>
    </location>
</feature>
<dbReference type="PANTHER" id="PTHR32002:SF41">
    <property type="entry name" value="PROTEIN NLP8"/>
    <property type="match status" value="1"/>
</dbReference>
<evidence type="ECO:0000313" key="9">
    <source>
        <dbReference type="Proteomes" id="UP001634393"/>
    </source>
</evidence>
<proteinExistence type="predicted"/>
<feature type="domain" description="RWP-RK" evidence="6">
    <location>
        <begin position="481"/>
        <end position="562"/>
    </location>
</feature>
<dbReference type="GO" id="GO:0003677">
    <property type="term" value="F:DNA binding"/>
    <property type="evidence" value="ECO:0007669"/>
    <property type="project" value="UniProtKB-KW"/>
</dbReference>
<keyword evidence="4" id="KW-0539">Nucleus</keyword>
<evidence type="ECO:0000259" key="6">
    <source>
        <dbReference type="PROSITE" id="PS51519"/>
    </source>
</evidence>
<keyword evidence="2" id="KW-0238">DNA-binding</keyword>
<dbReference type="Pfam" id="PF00564">
    <property type="entry name" value="PB1"/>
    <property type="match status" value="1"/>
</dbReference>
<dbReference type="InterPro" id="IPR053793">
    <property type="entry name" value="PB1-like"/>
</dbReference>
<sequence length="859" mass="95855">MDGMVEALMDNNSGGSISEDSLSNVIEMINYDGWCTSPSNLSDHTLEFSPFDELNFTEQYDSRIQMGQSYINNEDDTMLLETENKSPIPRSLTKSLAEKMLRAMHFFKEWVGEGILAQLWVPVKNGDHYILSTSEQPYLLDQTLSGYREVSRTFTFPVESRPGSLPGLPGRVFTSKIPEWTSNVKYYKKAEFLRVQYAADHQVCGSLALPIFEDDLVEGSCCAVLELVTTKEKPNFDSEMENVCRALKDVDLRSTRPPRLQFQNLSKNQRSALSEITNVLRVICQEHRLPLALTWIPCNKNDTKLHIRGSKSSPNDELVLCIEDTACYSNEQSMQGFVHACSGHYLEEGQGIVGKALQSNQPFFHPDVKEYHISEYPLVHHARKFGLNAAVAIRLRSTYTEDDDYILEFFLPVDVGESKEQEILLNDISDTMGKHCRTLRTVLVEELLVQTDFEAPENVFELNIAEIKADGPPDQTLVGSSRQMEKKRSTSEKHVSLAVLQQYFSGSLKDTAKSLGVCPTTLKRICRQHGISRWPSRKINKVNRSLKKIQSVLNSVQGVEGGLKFDPTTGGLVANGTIIKEFDDNKSFLLPGKNHFVGIGKSSPSTSCIDFESANIVDMKDECLLNENRVTGLNALRINTSNEECKFKSVFTESGGESRLAALDTGPSVPWTSSSKSPVDPFVDIWELDYSSMKPKASETHLARCSSSDVVIGGDDGPVEHSQVTSSGTIDSSNGSGSLMGGSTSSSESFGQKTPTKIIDSDSIITAKAIYKEDVIRFKFDPCARCYELYEEVAKRFKLQMDQFQLKYLDDEEEWVMLVSDSDLNECLDILNFQGTRSVRFMVRDLPSATTSSGIVFTG</sequence>
<dbReference type="Pfam" id="PF22922">
    <property type="entry name" value="GAF_NLP"/>
    <property type="match status" value="1"/>
</dbReference>
<protein>
    <submittedName>
        <fullName evidence="8">Uncharacterized protein</fullName>
    </submittedName>
</protein>
<dbReference type="Proteomes" id="UP001634393">
    <property type="component" value="Unassembled WGS sequence"/>
</dbReference>
<reference evidence="8 9" key="1">
    <citation type="submission" date="2024-12" db="EMBL/GenBank/DDBJ databases">
        <title>The unique morphological basis and parallel evolutionary history of personate flowers in Penstemon.</title>
        <authorList>
            <person name="Depatie T.H."/>
            <person name="Wessinger C.A."/>
        </authorList>
    </citation>
    <scope>NUCLEOTIDE SEQUENCE [LARGE SCALE GENOMIC DNA]</scope>
    <source>
        <strain evidence="8">WTNN_2</strain>
        <tissue evidence="8">Leaf</tissue>
    </source>
</reference>
<comment type="caution">
    <text evidence="8">The sequence shown here is derived from an EMBL/GenBank/DDBJ whole genome shotgun (WGS) entry which is preliminary data.</text>
</comment>
<name>A0ABD3TDL8_9LAMI</name>
<dbReference type="AlphaFoldDB" id="A0ABD3TDL8"/>
<feature type="compositionally biased region" description="Low complexity" evidence="5">
    <location>
        <begin position="732"/>
        <end position="751"/>
    </location>
</feature>